<gene>
    <name evidence="2" type="ORF">g.19286</name>
</gene>
<feature type="region of interest" description="Disordered" evidence="1">
    <location>
        <begin position="1"/>
        <end position="31"/>
    </location>
</feature>
<evidence type="ECO:0000313" key="2">
    <source>
        <dbReference type="EMBL" id="JAT21572.1"/>
    </source>
</evidence>
<name>A0A1B6LCZ2_9HEMI</name>
<feature type="region of interest" description="Disordered" evidence="1">
    <location>
        <begin position="262"/>
        <end position="283"/>
    </location>
</feature>
<feature type="compositionally biased region" description="Basic and acidic residues" evidence="1">
    <location>
        <begin position="141"/>
        <end position="161"/>
    </location>
</feature>
<protein>
    <submittedName>
        <fullName evidence="2">Uncharacterized protein</fullName>
    </submittedName>
</protein>
<evidence type="ECO:0000256" key="1">
    <source>
        <dbReference type="SAM" id="MobiDB-lite"/>
    </source>
</evidence>
<accession>A0A1B6LCZ2</accession>
<proteinExistence type="predicted"/>
<reference evidence="2" key="1">
    <citation type="submission" date="2015-11" db="EMBL/GenBank/DDBJ databases">
        <title>De novo transcriptome assembly of four potential Pierce s Disease insect vectors from Arizona vineyards.</title>
        <authorList>
            <person name="Tassone E.E."/>
        </authorList>
    </citation>
    <scope>NUCLEOTIDE SEQUENCE</scope>
</reference>
<feature type="region of interest" description="Disordered" evidence="1">
    <location>
        <begin position="140"/>
        <end position="162"/>
    </location>
</feature>
<organism evidence="2">
    <name type="scientific">Graphocephala atropunctata</name>
    <dbReference type="NCBI Taxonomy" id="36148"/>
    <lineage>
        <taxon>Eukaryota</taxon>
        <taxon>Metazoa</taxon>
        <taxon>Ecdysozoa</taxon>
        <taxon>Arthropoda</taxon>
        <taxon>Hexapoda</taxon>
        <taxon>Insecta</taxon>
        <taxon>Pterygota</taxon>
        <taxon>Neoptera</taxon>
        <taxon>Paraneoptera</taxon>
        <taxon>Hemiptera</taxon>
        <taxon>Auchenorrhyncha</taxon>
        <taxon>Membracoidea</taxon>
        <taxon>Cicadellidae</taxon>
        <taxon>Cicadellinae</taxon>
        <taxon>Cicadellini</taxon>
        <taxon>Graphocephala</taxon>
    </lineage>
</organism>
<dbReference type="AlphaFoldDB" id="A0A1B6LCZ2"/>
<sequence>MSQIRKKGKNLSTKSNALKKKTNNTLCKESSSRFDSFFSLSTNKKENKDDSFLSSDCDMKDMSFQHNESDLFKFPTKSKISDGNNVISGTSCSPLKNNLSESDSIFQEETKINTSLENSNLETKSSDIFNNTTLVTSDYNISDKDTKSSSSGDKENSKSDLENESSILLDDDIIIPKTKVTKNLPIPKDTVHLPTDIDAEVKNQCPICLKTVTKYLSHMKSCAAKNNLSTQQLLSALKLHEKQLAERKELGLGLPIQSFRAKVSPKRSRANEKKGPVDSSLQL</sequence>
<feature type="non-terminal residue" evidence="2">
    <location>
        <position position="283"/>
    </location>
</feature>
<dbReference type="EMBL" id="GEBQ01018405">
    <property type="protein sequence ID" value="JAT21572.1"/>
    <property type="molecule type" value="Transcribed_RNA"/>
</dbReference>